<comment type="similarity">
    <text evidence="1">Belongs to the LytR/CpsA/Psr (LCP) family.</text>
</comment>
<evidence type="ECO:0000313" key="5">
    <source>
        <dbReference type="Proteomes" id="UP000706926"/>
    </source>
</evidence>
<dbReference type="NCBIfam" id="TIGR00350">
    <property type="entry name" value="lytR_cpsA_psr"/>
    <property type="match status" value="1"/>
</dbReference>
<dbReference type="InterPro" id="IPR050922">
    <property type="entry name" value="LytR/CpsA/Psr_CW_biosynth"/>
</dbReference>
<dbReference type="Gene3D" id="3.40.630.190">
    <property type="entry name" value="LCP protein"/>
    <property type="match status" value="1"/>
</dbReference>
<evidence type="ECO:0000256" key="2">
    <source>
        <dbReference type="SAM" id="Phobius"/>
    </source>
</evidence>
<evidence type="ECO:0000259" key="3">
    <source>
        <dbReference type="Pfam" id="PF03816"/>
    </source>
</evidence>
<dbReference type="InterPro" id="IPR004474">
    <property type="entry name" value="LytR_CpsA_psr"/>
</dbReference>
<proteinExistence type="inferred from homology"/>
<organism evidence="4 5">
    <name type="scientific">Paenibacillus lactis</name>
    <dbReference type="NCBI Taxonomy" id="228574"/>
    <lineage>
        <taxon>Bacteria</taxon>
        <taxon>Bacillati</taxon>
        <taxon>Bacillota</taxon>
        <taxon>Bacilli</taxon>
        <taxon>Bacillales</taxon>
        <taxon>Paenibacillaceae</taxon>
        <taxon>Paenibacillus</taxon>
    </lineage>
</organism>
<feature type="domain" description="Cell envelope-related transcriptional attenuator" evidence="3">
    <location>
        <begin position="101"/>
        <end position="245"/>
    </location>
</feature>
<dbReference type="GeneID" id="95405439"/>
<dbReference type="RefSeq" id="WP_210095063.1">
    <property type="nucleotide sequence ID" value="NZ_BOSA01000021.1"/>
</dbReference>
<gene>
    <name evidence="4" type="ORF">J2Z18_003501</name>
</gene>
<feature type="transmembrane region" description="Helical" evidence="2">
    <location>
        <begin position="21"/>
        <end position="42"/>
    </location>
</feature>
<keyword evidence="2" id="KW-0812">Transmembrane</keyword>
<protein>
    <submittedName>
        <fullName evidence="4">LCP family protein required for cell wall assembly</fullName>
    </submittedName>
</protein>
<dbReference type="PANTHER" id="PTHR33392">
    <property type="entry name" value="POLYISOPRENYL-TEICHOIC ACID--PEPTIDOGLYCAN TEICHOIC ACID TRANSFERASE TAGU"/>
    <property type="match status" value="1"/>
</dbReference>
<comment type="caution">
    <text evidence="4">The sequence shown here is derived from an EMBL/GenBank/DDBJ whole genome shotgun (WGS) entry which is preliminary data.</text>
</comment>
<keyword evidence="5" id="KW-1185">Reference proteome</keyword>
<name>A0ABS4FDS0_9BACL</name>
<evidence type="ECO:0000256" key="1">
    <source>
        <dbReference type="ARBA" id="ARBA00006068"/>
    </source>
</evidence>
<dbReference type="PANTHER" id="PTHR33392:SF6">
    <property type="entry name" value="POLYISOPRENYL-TEICHOIC ACID--PEPTIDOGLYCAN TEICHOIC ACID TRANSFERASE TAGU"/>
    <property type="match status" value="1"/>
</dbReference>
<sequence>MELEPRTVSRRRLKGRSRINIKKRIGISLIILILLVGAGYLFRKELSLLAFNTLLKKDIKETLDNSYKPFGYEIRNTHAYEGKPFSLLLMGIDQRDQEPSRSDTIIYSVIRPKDNKILLVSIPRDSYTEIIGRDVKSKINSAYAHGGEKMSMDTVASLLKNRVDYYATVNFKGVIDIVDAIGGVKLPITKVIENKNPKHEKLRIEPNQPMYDGLDALSYVRYREDSDFKRTERQRIFIRAVTNKILDFKNVAKVPELIDIAGSNFTTNMDPDLILKLAETVYLNDTPPDFENHMLQGRGKTRGTTWYYDLDAEDLEYTQKLISNWLNSDINKQDLIHPQDMD</sequence>
<accession>A0ABS4FDS0</accession>
<keyword evidence="2" id="KW-0472">Membrane</keyword>
<evidence type="ECO:0000313" key="4">
    <source>
        <dbReference type="EMBL" id="MBP1894396.1"/>
    </source>
</evidence>
<dbReference type="Proteomes" id="UP000706926">
    <property type="component" value="Unassembled WGS sequence"/>
</dbReference>
<dbReference type="EMBL" id="JAGGKI010000009">
    <property type="protein sequence ID" value="MBP1894396.1"/>
    <property type="molecule type" value="Genomic_DNA"/>
</dbReference>
<reference evidence="4 5" key="1">
    <citation type="submission" date="2021-03" db="EMBL/GenBank/DDBJ databases">
        <title>Genomic Encyclopedia of Type Strains, Phase IV (KMG-IV): sequencing the most valuable type-strain genomes for metagenomic binning, comparative biology and taxonomic classification.</title>
        <authorList>
            <person name="Goeker M."/>
        </authorList>
    </citation>
    <scope>NUCLEOTIDE SEQUENCE [LARGE SCALE GENOMIC DNA]</scope>
    <source>
        <strain evidence="4 5">DSM 15596</strain>
    </source>
</reference>
<keyword evidence="2" id="KW-1133">Transmembrane helix</keyword>
<dbReference type="Pfam" id="PF03816">
    <property type="entry name" value="LytR_cpsA_psr"/>
    <property type="match status" value="1"/>
</dbReference>